<reference evidence="2" key="1">
    <citation type="journal article" date="2019" name="Int. J. Syst. Evol. Microbiol.">
        <title>The Global Catalogue of Microorganisms (GCM) 10K type strain sequencing project: providing services to taxonomists for standard genome sequencing and annotation.</title>
        <authorList>
            <consortium name="The Broad Institute Genomics Platform"/>
            <consortium name="The Broad Institute Genome Sequencing Center for Infectious Disease"/>
            <person name="Wu L."/>
            <person name="Ma J."/>
        </authorList>
    </citation>
    <scope>NUCLEOTIDE SEQUENCE [LARGE SCALE GENOMIC DNA]</scope>
    <source>
        <strain evidence="2">CGMCC 4.7246</strain>
    </source>
</reference>
<evidence type="ECO:0000313" key="2">
    <source>
        <dbReference type="Proteomes" id="UP001596220"/>
    </source>
</evidence>
<keyword evidence="2" id="KW-1185">Reference proteome</keyword>
<protein>
    <submittedName>
        <fullName evidence="1">Uncharacterized protein</fullName>
    </submittedName>
</protein>
<accession>A0ABW1P363</accession>
<gene>
    <name evidence="1" type="ORF">ACFP3R_12225</name>
</gene>
<organism evidence="1 2">
    <name type="scientific">Saccharothrix lopnurensis</name>
    <dbReference type="NCBI Taxonomy" id="1670621"/>
    <lineage>
        <taxon>Bacteria</taxon>
        <taxon>Bacillati</taxon>
        <taxon>Actinomycetota</taxon>
        <taxon>Actinomycetes</taxon>
        <taxon>Pseudonocardiales</taxon>
        <taxon>Pseudonocardiaceae</taxon>
        <taxon>Saccharothrix</taxon>
    </lineage>
</organism>
<evidence type="ECO:0000313" key="1">
    <source>
        <dbReference type="EMBL" id="MFC6090040.1"/>
    </source>
</evidence>
<dbReference type="RefSeq" id="WP_380635633.1">
    <property type="nucleotide sequence ID" value="NZ_JBHSQO010000010.1"/>
</dbReference>
<dbReference type="Proteomes" id="UP001596220">
    <property type="component" value="Unassembled WGS sequence"/>
</dbReference>
<proteinExistence type="predicted"/>
<dbReference type="EMBL" id="JBHSQO010000010">
    <property type="protein sequence ID" value="MFC6090040.1"/>
    <property type="molecule type" value="Genomic_DNA"/>
</dbReference>
<name>A0ABW1P363_9PSEU</name>
<comment type="caution">
    <text evidence="1">The sequence shown here is derived from an EMBL/GenBank/DDBJ whole genome shotgun (WGS) entry which is preliminary data.</text>
</comment>
<sequence length="115" mass="12489">MSVRRESGNGGNGGALHAYHALGAVFRYAVNHELIGVRRNVMDRVSKPDKADSTRHGLSPQLVAEILTAARSTGNDRALDALILRFHMEYLAHHAHERGRGTRTAGCCGFATAIR</sequence>